<dbReference type="InterPro" id="IPR036322">
    <property type="entry name" value="WD40_repeat_dom_sf"/>
</dbReference>
<name>A0ABD0YAE2_9HEMI</name>
<dbReference type="Gene3D" id="2.130.10.10">
    <property type="entry name" value="YVTN repeat-like/Quinoprotein amine dehydrogenase"/>
    <property type="match status" value="3"/>
</dbReference>
<dbReference type="PROSITE" id="PS51783">
    <property type="entry name" value="PH_BEACH"/>
    <property type="match status" value="1"/>
</dbReference>
<dbReference type="Proteomes" id="UP001558652">
    <property type="component" value="Unassembled WGS sequence"/>
</dbReference>
<protein>
    <recommendedName>
        <fullName evidence="8">Protein FAN</fullName>
    </recommendedName>
</protein>
<dbReference type="Pfam" id="PF25400">
    <property type="entry name" value="PH_FAN"/>
    <property type="match status" value="1"/>
</dbReference>
<dbReference type="Gene3D" id="2.30.29.30">
    <property type="entry name" value="Pleckstrin-homology domain (PH domain)/Phosphotyrosine-binding domain (PTB)"/>
    <property type="match status" value="1"/>
</dbReference>
<feature type="repeat" description="WD" evidence="3">
    <location>
        <begin position="775"/>
        <end position="816"/>
    </location>
</feature>
<dbReference type="FunFam" id="1.10.1540.10:FF:000001">
    <property type="entry name" value="neurobeachin isoform X1"/>
    <property type="match status" value="1"/>
</dbReference>
<dbReference type="InterPro" id="IPR015943">
    <property type="entry name" value="WD40/YVTN_repeat-like_dom_sf"/>
</dbReference>
<feature type="repeat" description="WD" evidence="3">
    <location>
        <begin position="684"/>
        <end position="717"/>
    </location>
</feature>
<keyword evidence="1 3" id="KW-0853">WD repeat</keyword>
<proteinExistence type="predicted"/>
<dbReference type="InterPro" id="IPR001680">
    <property type="entry name" value="WD40_rpt"/>
</dbReference>
<dbReference type="Pfam" id="PF02138">
    <property type="entry name" value="Beach"/>
    <property type="match status" value="1"/>
</dbReference>
<dbReference type="InterPro" id="IPR011993">
    <property type="entry name" value="PH-like_dom_sf"/>
</dbReference>
<evidence type="ECO:0000256" key="2">
    <source>
        <dbReference type="ARBA" id="ARBA00022737"/>
    </source>
</evidence>
<dbReference type="EMBL" id="JBFDAA010000011">
    <property type="protein sequence ID" value="KAL1124236.1"/>
    <property type="molecule type" value="Genomic_DNA"/>
</dbReference>
<dbReference type="InterPro" id="IPR036372">
    <property type="entry name" value="BEACH_dom_sf"/>
</dbReference>
<dbReference type="Gene3D" id="1.10.1540.10">
    <property type="entry name" value="BEACH domain"/>
    <property type="match status" value="1"/>
</dbReference>
<organism evidence="6 7">
    <name type="scientific">Ranatra chinensis</name>
    <dbReference type="NCBI Taxonomy" id="642074"/>
    <lineage>
        <taxon>Eukaryota</taxon>
        <taxon>Metazoa</taxon>
        <taxon>Ecdysozoa</taxon>
        <taxon>Arthropoda</taxon>
        <taxon>Hexapoda</taxon>
        <taxon>Insecta</taxon>
        <taxon>Pterygota</taxon>
        <taxon>Neoptera</taxon>
        <taxon>Paraneoptera</taxon>
        <taxon>Hemiptera</taxon>
        <taxon>Heteroptera</taxon>
        <taxon>Panheteroptera</taxon>
        <taxon>Nepomorpha</taxon>
        <taxon>Nepidae</taxon>
        <taxon>Ranatrinae</taxon>
        <taxon>Ranatra</taxon>
    </lineage>
</organism>
<dbReference type="SUPFAM" id="SSF81837">
    <property type="entry name" value="BEACH domain"/>
    <property type="match status" value="1"/>
</dbReference>
<dbReference type="PANTHER" id="PTHR13743">
    <property type="entry name" value="BEIGE/BEACH-RELATED"/>
    <property type="match status" value="1"/>
</dbReference>
<reference evidence="6 7" key="1">
    <citation type="submission" date="2024-07" db="EMBL/GenBank/DDBJ databases">
        <title>Chromosome-level genome assembly of the water stick insect Ranatra chinensis (Heteroptera: Nepidae).</title>
        <authorList>
            <person name="Liu X."/>
        </authorList>
    </citation>
    <scope>NUCLEOTIDE SEQUENCE [LARGE SCALE GENOMIC DNA]</scope>
    <source>
        <strain evidence="6">Cailab_2021Rc</strain>
        <tissue evidence="6">Muscle</tissue>
    </source>
</reference>
<dbReference type="SUPFAM" id="SSF50978">
    <property type="entry name" value="WD40 repeat-like"/>
    <property type="match status" value="1"/>
</dbReference>
<keyword evidence="2" id="KW-0677">Repeat</keyword>
<dbReference type="InterPro" id="IPR023362">
    <property type="entry name" value="PH-BEACH_dom"/>
</dbReference>
<dbReference type="InterPro" id="IPR000409">
    <property type="entry name" value="BEACH_dom"/>
</dbReference>
<evidence type="ECO:0000313" key="7">
    <source>
        <dbReference type="Proteomes" id="UP001558652"/>
    </source>
</evidence>
<dbReference type="PROSITE" id="PS50197">
    <property type="entry name" value="BEACH"/>
    <property type="match status" value="1"/>
</dbReference>
<dbReference type="InterPro" id="IPR050865">
    <property type="entry name" value="BEACH_Domain"/>
</dbReference>
<evidence type="ECO:0008006" key="8">
    <source>
        <dbReference type="Google" id="ProtNLM"/>
    </source>
</evidence>
<dbReference type="Pfam" id="PF00400">
    <property type="entry name" value="WD40"/>
    <property type="match status" value="4"/>
</dbReference>
<dbReference type="PROSITE" id="PS50082">
    <property type="entry name" value="WD_REPEATS_2"/>
    <property type="match status" value="4"/>
</dbReference>
<feature type="repeat" description="WD" evidence="3">
    <location>
        <begin position="733"/>
        <end position="774"/>
    </location>
</feature>
<dbReference type="SMART" id="SM01026">
    <property type="entry name" value="Beach"/>
    <property type="match status" value="1"/>
</dbReference>
<dbReference type="PROSITE" id="PS50294">
    <property type="entry name" value="WD_REPEATS_REGION"/>
    <property type="match status" value="4"/>
</dbReference>
<dbReference type="AlphaFoldDB" id="A0ABD0YAE2"/>
<dbReference type="SMART" id="SM00320">
    <property type="entry name" value="WD40"/>
    <property type="match status" value="7"/>
</dbReference>
<dbReference type="SUPFAM" id="SSF50729">
    <property type="entry name" value="PH domain-like"/>
    <property type="match status" value="1"/>
</dbReference>
<comment type="caution">
    <text evidence="6">The sequence shown here is derived from an EMBL/GenBank/DDBJ whole genome shotgun (WGS) entry which is preliminary data.</text>
</comment>
<evidence type="ECO:0000259" key="4">
    <source>
        <dbReference type="PROSITE" id="PS50197"/>
    </source>
</evidence>
<evidence type="ECO:0000256" key="3">
    <source>
        <dbReference type="PROSITE-ProRule" id="PRU00221"/>
    </source>
</evidence>
<gene>
    <name evidence="6" type="ORF">AAG570_002006</name>
</gene>
<evidence type="ECO:0000256" key="1">
    <source>
        <dbReference type="ARBA" id="ARBA00022574"/>
    </source>
</evidence>
<accession>A0ABD0YAE2</accession>
<keyword evidence="7" id="KW-1185">Reference proteome</keyword>
<dbReference type="CDD" id="cd00200">
    <property type="entry name" value="WD40"/>
    <property type="match status" value="1"/>
</dbReference>
<dbReference type="CDD" id="cd06071">
    <property type="entry name" value="Beach"/>
    <property type="match status" value="1"/>
</dbReference>
<sequence length="888" mass="100472">RFSLLLLEPGEIYFEDFSVHLLCDSVTNGSGGSGRLKVCSKSLVFDPQDHVKPIVKILLKECTEIKKCESLYSSDSVPHRPGYLTIVQGYVPDLHSGTGSNTNILMLECKQYIEIFEGNILAPYKFKNSPKTFLFALNYAHINDCLPLVSQLHRASSLSAAEQNNMVAAIELSRQKLVKFDPLWLQDLDERIVLETTGNKITPLVVNHGRITLSTMTLYYQPFNKIEPYHILKISLCDIRSITRRRFLLQHVGLEFRYKDTHLYLSLPSQSQRDLLYESILSQPSLRLDDSQQEIMTLQWQNRVISNYDYLLYVNSQADRTFNDLTQYPVFPWVISDYTSPTLDLDSSRSYRDLSKPVGALNLERLQKLTERYEEMAPPKFLYGSHYSAPGFVLFYLVRKYPHYMLCLQNGRFDHPDRMFNSVSDVWRNVQTNMSDFKELVPEFYDTDSGADFLENLKGIQFGYRHDGSKVNDVALPPWAESRQDFVDKLRAALESDHVSAMLNDWIDLIFGYKQSGEEAIKANNVFYYLCYEGAVDLENISDWNERHSKEVQIMEFGQVPKQIFFQPHPRRNCSNIPMSVNSNEQWKKGMERLCVTAEICSHKDAVVGVTLSWDARLIGSVGRDTALKIHSTVSATRERSVSLSTLPLSAVIILPRTNTVVAASYDSTLIVYDIECGRILDTIRGHVDAVSCLAWAEISSLLISGSWDCCARIWRLHRPYTTIRPVSDLVAQLDHDDKITSLAINRLNTLLVAGTADGEICLWSMKSFTIVKNLPGHKSVVNAVDFSQDGTKLVSCSDDRTLKVFDLCTGTTVFSKCLVEELKCLSWDGITLLVGGGAGSLYLWDLLTVTLVKQFPAHTGAVLSICAAEDGSVIVTGGEDKKLKVWR</sequence>
<dbReference type="PANTHER" id="PTHR13743:SF123">
    <property type="entry name" value="PROTEIN FAN"/>
    <property type="match status" value="1"/>
</dbReference>
<evidence type="ECO:0000259" key="5">
    <source>
        <dbReference type="PROSITE" id="PS51783"/>
    </source>
</evidence>
<dbReference type="InterPro" id="IPR057496">
    <property type="entry name" value="FAN-like_PH"/>
</dbReference>
<feature type="domain" description="BEACH-type PH" evidence="5">
    <location>
        <begin position="187"/>
        <end position="281"/>
    </location>
</feature>
<evidence type="ECO:0000313" key="6">
    <source>
        <dbReference type="EMBL" id="KAL1124236.1"/>
    </source>
</evidence>
<feature type="non-terminal residue" evidence="6">
    <location>
        <position position="1"/>
    </location>
</feature>
<feature type="repeat" description="WD" evidence="3">
    <location>
        <begin position="856"/>
        <end position="888"/>
    </location>
</feature>
<feature type="domain" description="BEACH" evidence="4">
    <location>
        <begin position="285"/>
        <end position="572"/>
    </location>
</feature>